<feature type="domain" description="NIF system FeS cluster assembly NifU N-terminal" evidence="1">
    <location>
        <begin position="34"/>
        <end position="144"/>
    </location>
</feature>
<organism evidence="2 3">
    <name type="scientific">Desulfonema magnum</name>
    <dbReference type="NCBI Taxonomy" id="45655"/>
    <lineage>
        <taxon>Bacteria</taxon>
        <taxon>Pseudomonadati</taxon>
        <taxon>Thermodesulfobacteriota</taxon>
        <taxon>Desulfobacteria</taxon>
        <taxon>Desulfobacterales</taxon>
        <taxon>Desulfococcaceae</taxon>
        <taxon>Desulfonema</taxon>
    </lineage>
</organism>
<evidence type="ECO:0000313" key="3">
    <source>
        <dbReference type="Proteomes" id="UP000663722"/>
    </source>
</evidence>
<evidence type="ECO:0000259" key="1">
    <source>
        <dbReference type="Pfam" id="PF01592"/>
    </source>
</evidence>
<keyword evidence="3" id="KW-1185">Reference proteome</keyword>
<reference evidence="2" key="1">
    <citation type="journal article" date="2021" name="Microb. Physiol.">
        <title>Proteogenomic Insights into the Physiology of Marine, Sulfate-Reducing, Filamentous Desulfonema limicola and Desulfonema magnum.</title>
        <authorList>
            <person name="Schnaars V."/>
            <person name="Wohlbrand L."/>
            <person name="Scheve S."/>
            <person name="Hinrichs C."/>
            <person name="Reinhardt R."/>
            <person name="Rabus R."/>
        </authorList>
    </citation>
    <scope>NUCLEOTIDE SEQUENCE</scope>
    <source>
        <strain evidence="2">4be13</strain>
    </source>
</reference>
<dbReference type="EMBL" id="CP061800">
    <property type="protein sequence ID" value="QTA92334.1"/>
    <property type="molecule type" value="Genomic_DNA"/>
</dbReference>
<dbReference type="RefSeq" id="WP_207679740.1">
    <property type="nucleotide sequence ID" value="NZ_CP061800.1"/>
</dbReference>
<proteinExistence type="predicted"/>
<dbReference type="GO" id="GO:0016226">
    <property type="term" value="P:iron-sulfur cluster assembly"/>
    <property type="evidence" value="ECO:0007669"/>
    <property type="project" value="InterPro"/>
</dbReference>
<dbReference type="GO" id="GO:0005506">
    <property type="term" value="F:iron ion binding"/>
    <property type="evidence" value="ECO:0007669"/>
    <property type="project" value="InterPro"/>
</dbReference>
<dbReference type="GO" id="GO:0051536">
    <property type="term" value="F:iron-sulfur cluster binding"/>
    <property type="evidence" value="ECO:0007669"/>
    <property type="project" value="InterPro"/>
</dbReference>
<dbReference type="Pfam" id="PF01592">
    <property type="entry name" value="NifU_N"/>
    <property type="match status" value="1"/>
</dbReference>
<evidence type="ECO:0000313" key="2">
    <source>
        <dbReference type="EMBL" id="QTA92334.1"/>
    </source>
</evidence>
<sequence length="145" mass="16379">MSDSLNDFVDQLQEQIYEETREDFGEIAYQRWRNPLYMEIMNDPDGHAKVRGDCGDSIEIFLKFENDRVKKATFQTDGCGSSLVCGSFAAEMAGGKNPDELFEITGQTILEKLGGLPEENEHCAFLAAESLHQALNDYMIKQTKK</sequence>
<dbReference type="AlphaFoldDB" id="A0A975BW62"/>
<accession>A0A975BW62</accession>
<dbReference type="Gene3D" id="3.90.1010.10">
    <property type="match status" value="1"/>
</dbReference>
<dbReference type="SUPFAM" id="SSF82649">
    <property type="entry name" value="SufE/NifU"/>
    <property type="match status" value="1"/>
</dbReference>
<dbReference type="Proteomes" id="UP000663722">
    <property type="component" value="Chromosome"/>
</dbReference>
<name>A0A975BW62_9BACT</name>
<dbReference type="KEGG" id="dmm:dnm_084120"/>
<dbReference type="CDD" id="cd06664">
    <property type="entry name" value="IscU_like"/>
    <property type="match status" value="1"/>
</dbReference>
<dbReference type="PANTHER" id="PTHR10093">
    <property type="entry name" value="IRON-SULFUR CLUSTER ASSEMBLY ENZYME NIFU HOMOLOG"/>
    <property type="match status" value="1"/>
</dbReference>
<dbReference type="InterPro" id="IPR002871">
    <property type="entry name" value="NIF_FeS_clus_asmbl_NifU_N"/>
</dbReference>
<gene>
    <name evidence="2" type="ORF">dnm_084120</name>
</gene>
<protein>
    <submittedName>
        <fullName evidence="2">Iron-sulfur cluster assembly protein, NifU-like</fullName>
    </submittedName>
</protein>